<keyword evidence="7 8" id="KW-0472">Membrane</keyword>
<keyword evidence="10" id="KW-1185">Reference proteome</keyword>
<evidence type="ECO:0000313" key="10">
    <source>
        <dbReference type="Proteomes" id="UP000651482"/>
    </source>
</evidence>
<dbReference type="Pfam" id="PF04093">
    <property type="entry name" value="MreD"/>
    <property type="match status" value="1"/>
</dbReference>
<evidence type="ECO:0000256" key="8">
    <source>
        <dbReference type="SAM" id="Phobius"/>
    </source>
</evidence>
<comment type="caution">
    <text evidence="9">The sequence shown here is derived from an EMBL/GenBank/DDBJ whole genome shotgun (WGS) entry which is preliminary data.</text>
</comment>
<feature type="transmembrane region" description="Helical" evidence="8">
    <location>
        <begin position="103"/>
        <end position="127"/>
    </location>
</feature>
<evidence type="ECO:0000256" key="3">
    <source>
        <dbReference type="ARBA" id="ARBA00022475"/>
    </source>
</evidence>
<dbReference type="NCBIfam" id="TIGR03426">
    <property type="entry name" value="shape_MreD"/>
    <property type="match status" value="1"/>
</dbReference>
<feature type="transmembrane region" description="Helical" evidence="8">
    <location>
        <begin position="36"/>
        <end position="52"/>
    </location>
</feature>
<keyword evidence="4 8" id="KW-0812">Transmembrane</keyword>
<dbReference type="EMBL" id="JACRSN010000001">
    <property type="protein sequence ID" value="MBC8532653.1"/>
    <property type="molecule type" value="Genomic_DNA"/>
</dbReference>
<name>A0A926HQW7_9FIRM</name>
<keyword evidence="5" id="KW-0133">Cell shape</keyword>
<evidence type="ECO:0000256" key="5">
    <source>
        <dbReference type="ARBA" id="ARBA00022960"/>
    </source>
</evidence>
<dbReference type="RefSeq" id="WP_249317863.1">
    <property type="nucleotide sequence ID" value="NZ_JACRSN010000001.1"/>
</dbReference>
<dbReference type="GO" id="GO:0005886">
    <property type="term" value="C:plasma membrane"/>
    <property type="evidence" value="ECO:0007669"/>
    <property type="project" value="UniProtKB-SubCell"/>
</dbReference>
<accession>A0A926HQW7</accession>
<protein>
    <submittedName>
        <fullName evidence="9">Rod shape-determining protein MreD</fullName>
    </submittedName>
</protein>
<reference evidence="9" key="1">
    <citation type="submission" date="2020-08" db="EMBL/GenBank/DDBJ databases">
        <title>Genome public.</title>
        <authorList>
            <person name="Liu C."/>
            <person name="Sun Q."/>
        </authorList>
    </citation>
    <scope>NUCLEOTIDE SEQUENCE</scope>
    <source>
        <strain evidence="9">NSJ-40</strain>
    </source>
</reference>
<keyword evidence="6 8" id="KW-1133">Transmembrane helix</keyword>
<evidence type="ECO:0000256" key="4">
    <source>
        <dbReference type="ARBA" id="ARBA00022692"/>
    </source>
</evidence>
<evidence type="ECO:0000256" key="6">
    <source>
        <dbReference type="ARBA" id="ARBA00022989"/>
    </source>
</evidence>
<organism evidence="9 10">
    <name type="scientific">Yeguia hominis</name>
    <dbReference type="NCBI Taxonomy" id="2763662"/>
    <lineage>
        <taxon>Bacteria</taxon>
        <taxon>Bacillati</taxon>
        <taxon>Bacillota</taxon>
        <taxon>Clostridia</taxon>
        <taxon>Eubacteriales</taxon>
        <taxon>Yeguiaceae</taxon>
        <taxon>Yeguia</taxon>
    </lineage>
</organism>
<evidence type="ECO:0000256" key="1">
    <source>
        <dbReference type="ARBA" id="ARBA00004651"/>
    </source>
</evidence>
<evidence type="ECO:0000313" key="9">
    <source>
        <dbReference type="EMBL" id="MBC8532653.1"/>
    </source>
</evidence>
<comment type="similarity">
    <text evidence="2">Belongs to the MreD family.</text>
</comment>
<dbReference type="GO" id="GO:0008360">
    <property type="term" value="P:regulation of cell shape"/>
    <property type="evidence" value="ECO:0007669"/>
    <property type="project" value="UniProtKB-KW"/>
</dbReference>
<evidence type="ECO:0000256" key="7">
    <source>
        <dbReference type="ARBA" id="ARBA00023136"/>
    </source>
</evidence>
<dbReference type="Proteomes" id="UP000651482">
    <property type="component" value="Unassembled WGS sequence"/>
</dbReference>
<sequence length="172" mass="19105">MRGLRYQVVRYLAYVLELLVLSMLQQTPGLFPEIFGARPVIVIPAVLAISMYEPPVSSMAFGIFGGLLIDFAAGGALGFHALFLAIICYVLAAMCRELIQANLLTMLLAGLICVGLMIVLQWAFFYLSAGFSAPGYAFLHHYLPRFVYTYLFVPILYLLNRLFARSIRAPGK</sequence>
<gene>
    <name evidence="9" type="primary">mreD</name>
    <name evidence="9" type="ORF">IAG03_01270</name>
</gene>
<dbReference type="InterPro" id="IPR007227">
    <property type="entry name" value="Cell_shape_determining_MreD"/>
</dbReference>
<proteinExistence type="inferred from homology"/>
<dbReference type="AlphaFoldDB" id="A0A926HQW7"/>
<feature type="transmembrane region" description="Helical" evidence="8">
    <location>
        <begin position="58"/>
        <end position="91"/>
    </location>
</feature>
<comment type="subcellular location">
    <subcellularLocation>
        <location evidence="1">Cell membrane</location>
        <topology evidence="1">Multi-pass membrane protein</topology>
    </subcellularLocation>
</comment>
<feature type="transmembrane region" description="Helical" evidence="8">
    <location>
        <begin position="147"/>
        <end position="164"/>
    </location>
</feature>
<evidence type="ECO:0000256" key="2">
    <source>
        <dbReference type="ARBA" id="ARBA00007776"/>
    </source>
</evidence>
<keyword evidence="3" id="KW-1003">Cell membrane</keyword>